<sequence>MVPQPSTMRAQAYENALNTSALELKYAQNTHTVDIISKDEDIRRLRFDVHILEDDCDELRDLLQQEEDRSDAFEKLVNENLARAEDAEAALVEAETELRAREQDGLRLEAEAQALRDARQDNTAVLTEKLALTRELSVLKPELEHLKAQAESTEQLLSDKLALQRQLTEIQCEVENARREAKRALAKRRNTGFEIAQEEQLDDLKKQLAKEKRARERAEEATENAQGDMDVNDIRKQLSREKKAREKLEEELAAMQEYTQIEDVRKDLLKEKKTKQRLEDVVETLQAELDKERKTAARAAKLADGNAEADDQAEELRQELAKEKKERQRAENNVAKATEEHEAQQATLNDKLNQFRRKLKDTKDKLKEAEVQLTAAKEAAPPAAKKAPAKAAAKAATAKGPAAVNAKKRSAATMDPDASGLGTPGDGPAAKRGRKAAGVGDKSTFSITPFLNRTMTTDVERDGSDPEEQSPAANKASTKKALAPAASSKANVQPTQKPAVQRKPKMPVMAVVAEEDEDVHTQGQENAKPAAGMKVKTKVTDGTDNVSSKPKPRKSLVDFETFRQQDARVTQVQPKKRKLGGLGKTLFDEEEEALPAAKTGFGSRALFGTKGYGVLAGGKKGSSLIGKSSGVGRSVLLSAADGSGFQFSPLKRSRKLNLDDTLRG</sequence>
<proteinExistence type="predicted"/>
<keyword evidence="1" id="KW-0175">Coiled coil</keyword>
<keyword evidence="4" id="KW-1185">Reference proteome</keyword>
<reference evidence="4" key="1">
    <citation type="submission" date="2017-03" db="EMBL/GenBank/DDBJ databases">
        <title>Genomes of endolithic fungi from Antarctica.</title>
        <authorList>
            <person name="Coleine C."/>
            <person name="Masonjones S."/>
            <person name="Stajich J.E."/>
        </authorList>
    </citation>
    <scope>NUCLEOTIDE SEQUENCE [LARGE SCALE GENOMIC DNA]</scope>
    <source>
        <strain evidence="4">CCFEE 5527</strain>
    </source>
</reference>
<organism evidence="3 4">
    <name type="scientific">Cryoendolithus antarcticus</name>
    <dbReference type="NCBI Taxonomy" id="1507870"/>
    <lineage>
        <taxon>Eukaryota</taxon>
        <taxon>Fungi</taxon>
        <taxon>Dikarya</taxon>
        <taxon>Ascomycota</taxon>
        <taxon>Pezizomycotina</taxon>
        <taxon>Dothideomycetes</taxon>
        <taxon>Dothideomycetidae</taxon>
        <taxon>Cladosporiales</taxon>
        <taxon>Cladosporiaceae</taxon>
        <taxon>Cryoendolithus</taxon>
    </lineage>
</organism>
<feature type="compositionally biased region" description="Polar residues" evidence="2">
    <location>
        <begin position="443"/>
        <end position="457"/>
    </location>
</feature>
<feature type="region of interest" description="Disordered" evidence="2">
    <location>
        <begin position="299"/>
        <end position="351"/>
    </location>
</feature>
<evidence type="ECO:0000313" key="3">
    <source>
        <dbReference type="EMBL" id="OQN99288.1"/>
    </source>
</evidence>
<dbReference type="STRING" id="1507870.A0A1V8SJH3"/>
<feature type="coiled-coil region" evidence="1">
    <location>
        <begin position="49"/>
        <end position="111"/>
    </location>
</feature>
<dbReference type="EMBL" id="NAJO01000041">
    <property type="protein sequence ID" value="OQN99288.1"/>
    <property type="molecule type" value="Genomic_DNA"/>
</dbReference>
<name>A0A1V8SJH3_9PEZI</name>
<feature type="compositionally biased region" description="Basic and acidic residues" evidence="2">
    <location>
        <begin position="314"/>
        <end position="330"/>
    </location>
</feature>
<feature type="compositionally biased region" description="Low complexity" evidence="2">
    <location>
        <begin position="375"/>
        <end position="405"/>
    </location>
</feature>
<evidence type="ECO:0000256" key="2">
    <source>
        <dbReference type="SAM" id="MobiDB-lite"/>
    </source>
</evidence>
<dbReference type="OrthoDB" id="20105at2759"/>
<feature type="compositionally biased region" description="Low complexity" evidence="2">
    <location>
        <begin position="475"/>
        <end position="490"/>
    </location>
</feature>
<gene>
    <name evidence="3" type="ORF">B0A48_15137</name>
</gene>
<feature type="region of interest" description="Disordered" evidence="2">
    <location>
        <begin position="373"/>
        <end position="562"/>
    </location>
</feature>
<evidence type="ECO:0000256" key="1">
    <source>
        <dbReference type="SAM" id="Coils"/>
    </source>
</evidence>
<feature type="compositionally biased region" description="Low complexity" evidence="2">
    <location>
        <begin position="426"/>
        <end position="442"/>
    </location>
</feature>
<dbReference type="Proteomes" id="UP000192596">
    <property type="component" value="Unassembled WGS sequence"/>
</dbReference>
<dbReference type="InParanoid" id="A0A1V8SJH3"/>
<comment type="caution">
    <text evidence="3">The sequence shown here is derived from an EMBL/GenBank/DDBJ whole genome shotgun (WGS) entry which is preliminary data.</text>
</comment>
<accession>A0A1V8SJH3</accession>
<protein>
    <submittedName>
        <fullName evidence="3">Uncharacterized protein</fullName>
    </submittedName>
</protein>
<dbReference type="AlphaFoldDB" id="A0A1V8SJH3"/>
<evidence type="ECO:0000313" key="4">
    <source>
        <dbReference type="Proteomes" id="UP000192596"/>
    </source>
</evidence>